<dbReference type="EMBL" id="CAKLCM010000002">
    <property type="protein sequence ID" value="CAH0525418.1"/>
    <property type="molecule type" value="Genomic_DNA"/>
</dbReference>
<organism evidence="1 2">
    <name type="scientific">Vibrio hippocampi</name>
    <dbReference type="NCBI Taxonomy" id="654686"/>
    <lineage>
        <taxon>Bacteria</taxon>
        <taxon>Pseudomonadati</taxon>
        <taxon>Pseudomonadota</taxon>
        <taxon>Gammaproteobacteria</taxon>
        <taxon>Vibrionales</taxon>
        <taxon>Vibrionaceae</taxon>
        <taxon>Vibrio</taxon>
    </lineage>
</organism>
<keyword evidence="2" id="KW-1185">Reference proteome</keyword>
<evidence type="ECO:0000313" key="1">
    <source>
        <dbReference type="EMBL" id="CAH0525418.1"/>
    </source>
</evidence>
<evidence type="ECO:0000313" key="2">
    <source>
        <dbReference type="Proteomes" id="UP000838160"/>
    </source>
</evidence>
<accession>A0ABM8ZFR5</accession>
<proteinExistence type="predicted"/>
<dbReference type="Proteomes" id="UP000838160">
    <property type="component" value="Unassembled WGS sequence"/>
</dbReference>
<name>A0ABM8ZFR5_9VIBR</name>
<sequence length="83" mass="9403">MVEHTKHSLERCHQRGFDPLLAHIINAMGIVTRSDSGGDTIELSKREKKDLVKRLKRLVRACEGNPYIVCSNDGHVITVAHHY</sequence>
<gene>
    <name evidence="1" type="ORF">VHP8226_00965</name>
</gene>
<dbReference type="RefSeq" id="WP_237483980.1">
    <property type="nucleotide sequence ID" value="NZ_CAKLCM010000002.1"/>
</dbReference>
<reference evidence="1" key="1">
    <citation type="submission" date="2021-12" db="EMBL/GenBank/DDBJ databases">
        <authorList>
            <person name="Rodrigo-Torres L."/>
            <person name="Arahal R. D."/>
            <person name="Lucena T."/>
        </authorList>
    </citation>
    <scope>NUCLEOTIDE SEQUENCE</scope>
    <source>
        <strain evidence="1">CECT 8226</strain>
    </source>
</reference>
<protein>
    <submittedName>
        <fullName evidence="1">Uncharacterized protein</fullName>
    </submittedName>
</protein>
<comment type="caution">
    <text evidence="1">The sequence shown here is derived from an EMBL/GenBank/DDBJ whole genome shotgun (WGS) entry which is preliminary data.</text>
</comment>